<dbReference type="GO" id="GO:0016301">
    <property type="term" value="F:kinase activity"/>
    <property type="evidence" value="ECO:0007669"/>
    <property type="project" value="UniProtKB-KW"/>
</dbReference>
<evidence type="ECO:0000313" key="4">
    <source>
        <dbReference type="Proteomes" id="UP000334019"/>
    </source>
</evidence>
<keyword evidence="3" id="KW-0808">Transferase</keyword>
<gene>
    <name evidence="3" type="ORF">GH723_06555</name>
</gene>
<dbReference type="PANTHER" id="PTHR10566">
    <property type="entry name" value="CHAPERONE-ACTIVITY OF BC1 COMPLEX CABC1 -RELATED"/>
    <property type="match status" value="1"/>
</dbReference>
<dbReference type="PANTHER" id="PTHR10566:SF113">
    <property type="entry name" value="PROTEIN ACTIVITY OF BC1 COMPLEX KINASE 7, CHLOROPLASTIC"/>
    <property type="match status" value="1"/>
</dbReference>
<protein>
    <submittedName>
        <fullName evidence="3">AarF/ABC1/UbiB kinase family protein</fullName>
    </submittedName>
</protein>
<evidence type="ECO:0000256" key="1">
    <source>
        <dbReference type="ARBA" id="ARBA00009670"/>
    </source>
</evidence>
<accession>A0A5Q2RSW1</accession>
<dbReference type="CDD" id="cd05121">
    <property type="entry name" value="ABC1_ADCK3-like"/>
    <property type="match status" value="1"/>
</dbReference>
<dbReference type="KEGG" id="atq:GH723_06555"/>
<dbReference type="InterPro" id="IPR004147">
    <property type="entry name" value="ABC1_dom"/>
</dbReference>
<dbReference type="Pfam" id="PF03109">
    <property type="entry name" value="ABC1"/>
    <property type="match status" value="1"/>
</dbReference>
<reference evidence="3 4" key="1">
    <citation type="submission" date="2019-11" db="EMBL/GenBank/DDBJ databases">
        <authorList>
            <person name="He Y."/>
        </authorList>
    </citation>
    <scope>NUCLEOTIDE SEQUENCE [LARGE SCALE GENOMIC DNA]</scope>
    <source>
        <strain evidence="3 4">SCSIO 58843</strain>
    </source>
</reference>
<organism evidence="3 4">
    <name type="scientific">Actinomarinicola tropica</name>
    <dbReference type="NCBI Taxonomy" id="2789776"/>
    <lineage>
        <taxon>Bacteria</taxon>
        <taxon>Bacillati</taxon>
        <taxon>Actinomycetota</taxon>
        <taxon>Acidimicrobiia</taxon>
        <taxon>Acidimicrobiales</taxon>
        <taxon>Iamiaceae</taxon>
        <taxon>Actinomarinicola</taxon>
    </lineage>
</organism>
<keyword evidence="3" id="KW-0418">Kinase</keyword>
<sequence length="507" mass="56371">MPWRRAVPTARAVVRRELPRLISPRQVPPLRRLAVVVLHLGRALIGWRLVEKRSGDRSRSRAGLSRRMRIAIEELGPTFIKLAQIISSGEGLFPNELVDEFKKCRDRVPPEPYDDVRRVVEEDLGAPLDVLFARFDPEPLAAASIAQVHTARLHTGEEVVVKVQRPTVAHLVHRDIEVMAWLAPFLVGRIPVTALANPPALVEVFAETITEELDFRVEAENMLDVARTFAALDQRGYVIPRPHPTMVTRRVLVMERLEGFAFDDVAGMHAAGLQTEAIIRTGMIGFMEGAMLHGIFHGDLHGGNLFVMRDGRTALLDFGITGRLSEPRRLAFLRLLLTASVNDIKGQLAALRDLGALPPDTDLDAVVVDLGLDRPPLDPTALTPDELISEIQDVVKALLGYGARMPKELMLFVKNMVFLDGAIARLAPDLDLFAEITQIAMYFTTRHGETIAKDIGVDPRSVELDLSGVKASFGVDPSVAESLTYRDLQARRELIRERFRKRGADLK</sequence>
<dbReference type="AlphaFoldDB" id="A0A5Q2RSW1"/>
<proteinExistence type="inferred from homology"/>
<dbReference type="SUPFAM" id="SSF56112">
    <property type="entry name" value="Protein kinase-like (PK-like)"/>
    <property type="match status" value="1"/>
</dbReference>
<dbReference type="Proteomes" id="UP000334019">
    <property type="component" value="Chromosome"/>
</dbReference>
<dbReference type="InterPro" id="IPR050154">
    <property type="entry name" value="UbiB_kinase"/>
</dbReference>
<feature type="domain" description="ABC1 atypical kinase-like" evidence="2">
    <location>
        <begin position="104"/>
        <end position="345"/>
    </location>
</feature>
<dbReference type="EMBL" id="CP045851">
    <property type="protein sequence ID" value="QGG97000.1"/>
    <property type="molecule type" value="Genomic_DNA"/>
</dbReference>
<evidence type="ECO:0000259" key="2">
    <source>
        <dbReference type="Pfam" id="PF03109"/>
    </source>
</evidence>
<evidence type="ECO:0000313" key="3">
    <source>
        <dbReference type="EMBL" id="QGG97000.1"/>
    </source>
</evidence>
<comment type="similarity">
    <text evidence="1">Belongs to the protein kinase superfamily. ADCK protein kinase family.</text>
</comment>
<dbReference type="InterPro" id="IPR011009">
    <property type="entry name" value="Kinase-like_dom_sf"/>
</dbReference>
<name>A0A5Q2RSW1_9ACTN</name>
<keyword evidence="4" id="KW-1185">Reference proteome</keyword>